<evidence type="ECO:0000313" key="1">
    <source>
        <dbReference type="EMBL" id="CDW90870.1"/>
    </source>
</evidence>
<dbReference type="AlphaFoldDB" id="A0A078B8P9"/>
<dbReference type="Proteomes" id="UP000039865">
    <property type="component" value="Unassembled WGS sequence"/>
</dbReference>
<reference evidence="1 2" key="1">
    <citation type="submission" date="2014-06" db="EMBL/GenBank/DDBJ databases">
        <authorList>
            <person name="Swart Estienne"/>
        </authorList>
    </citation>
    <scope>NUCLEOTIDE SEQUENCE [LARGE SCALE GENOMIC DNA]</scope>
    <source>
        <strain evidence="1 2">130c</strain>
    </source>
</reference>
<accession>A0A078B8P9</accession>
<name>A0A078B8P9_STYLE</name>
<keyword evidence="2" id="KW-1185">Reference proteome</keyword>
<proteinExistence type="predicted"/>
<dbReference type="EMBL" id="CCKQ01018867">
    <property type="protein sequence ID" value="CDW90870.1"/>
    <property type="molecule type" value="Genomic_DNA"/>
</dbReference>
<gene>
    <name evidence="1" type="primary">Contig18543.g19700</name>
    <name evidence="1" type="ORF">STYLEM_20017</name>
</gene>
<sequence>MCTKILLQQHQRKILKQHSKAIIEQQSQSNFQNQSLKKLNTFQLSNDQLSSHLQKLLRSNKIVDKRIITQIVNGNKNSNQNLSLDENQTQDRDQVSSPTYIPKQKRQIKVKQKNSTMQANSLMKLSDFQIFEQQLYVLTCLKFLQARNDEFQKNKAVLRQCQETYSQKNFR</sequence>
<protein>
    <submittedName>
        <fullName evidence="1">Uncharacterized protein</fullName>
    </submittedName>
</protein>
<evidence type="ECO:0000313" key="2">
    <source>
        <dbReference type="Proteomes" id="UP000039865"/>
    </source>
</evidence>
<organism evidence="1 2">
    <name type="scientific">Stylonychia lemnae</name>
    <name type="common">Ciliate</name>
    <dbReference type="NCBI Taxonomy" id="5949"/>
    <lineage>
        <taxon>Eukaryota</taxon>
        <taxon>Sar</taxon>
        <taxon>Alveolata</taxon>
        <taxon>Ciliophora</taxon>
        <taxon>Intramacronucleata</taxon>
        <taxon>Spirotrichea</taxon>
        <taxon>Stichotrichia</taxon>
        <taxon>Sporadotrichida</taxon>
        <taxon>Oxytrichidae</taxon>
        <taxon>Stylonychinae</taxon>
        <taxon>Stylonychia</taxon>
    </lineage>
</organism>
<dbReference type="InParanoid" id="A0A078B8P9"/>